<organism evidence="2">
    <name type="scientific">Clastoptera arizonana</name>
    <name type="common">Arizona spittle bug</name>
    <dbReference type="NCBI Taxonomy" id="38151"/>
    <lineage>
        <taxon>Eukaryota</taxon>
        <taxon>Metazoa</taxon>
        <taxon>Ecdysozoa</taxon>
        <taxon>Arthropoda</taxon>
        <taxon>Hexapoda</taxon>
        <taxon>Insecta</taxon>
        <taxon>Pterygota</taxon>
        <taxon>Neoptera</taxon>
        <taxon>Paraneoptera</taxon>
        <taxon>Hemiptera</taxon>
        <taxon>Auchenorrhyncha</taxon>
        <taxon>Cercopoidea</taxon>
        <taxon>Clastopteridae</taxon>
        <taxon>Clastoptera</taxon>
    </lineage>
</organism>
<dbReference type="Pfam" id="PF05699">
    <property type="entry name" value="Dimer_Tnp_hAT"/>
    <property type="match status" value="1"/>
</dbReference>
<dbReference type="InterPro" id="IPR012337">
    <property type="entry name" value="RNaseH-like_sf"/>
</dbReference>
<dbReference type="PANTHER" id="PTHR46289:SF14">
    <property type="entry name" value="DUF4371 DOMAIN-CONTAINING PROTEIN"/>
    <property type="match status" value="1"/>
</dbReference>
<dbReference type="SUPFAM" id="SSF53098">
    <property type="entry name" value="Ribonuclease H-like"/>
    <property type="match status" value="1"/>
</dbReference>
<feature type="domain" description="HAT C-terminal dimerisation" evidence="1">
    <location>
        <begin position="22"/>
        <end position="81"/>
    </location>
</feature>
<protein>
    <recommendedName>
        <fullName evidence="1">HAT C-terminal dimerisation domain-containing protein</fullName>
    </recommendedName>
</protein>
<dbReference type="AlphaFoldDB" id="A0A1B6DQF3"/>
<evidence type="ECO:0000313" key="2">
    <source>
        <dbReference type="EMBL" id="JAS27900.1"/>
    </source>
</evidence>
<dbReference type="InterPro" id="IPR052958">
    <property type="entry name" value="IFN-induced_PKR_regulator"/>
</dbReference>
<gene>
    <name evidence="2" type="ORF">g.43832</name>
</gene>
<dbReference type="GO" id="GO:0046983">
    <property type="term" value="F:protein dimerization activity"/>
    <property type="evidence" value="ECO:0007669"/>
    <property type="project" value="InterPro"/>
</dbReference>
<dbReference type="InterPro" id="IPR008906">
    <property type="entry name" value="HATC_C_dom"/>
</dbReference>
<dbReference type="EMBL" id="GEDC01009398">
    <property type="protein sequence ID" value="JAS27900.1"/>
    <property type="molecule type" value="Transcribed_RNA"/>
</dbReference>
<sequence>MYVEQEEFSGIHYVYEYIIKNELKNTFPNLEVAVRIFLTLLVTNCSAERGFSALNRLKNVKRSALSHSKLNCLILLCCEKDLTLSTDFSNVINKFAKLKARKKIFHLKCCLQSRILKSCTTLSFNLCWKCELCRNKCLQFNV</sequence>
<name>A0A1B6DQF3_9HEMI</name>
<proteinExistence type="predicted"/>
<evidence type="ECO:0000259" key="1">
    <source>
        <dbReference type="Pfam" id="PF05699"/>
    </source>
</evidence>
<dbReference type="PANTHER" id="PTHR46289">
    <property type="entry name" value="52 KDA REPRESSOR OF THE INHIBITOR OF THE PROTEIN KINASE-LIKE PROTEIN-RELATED"/>
    <property type="match status" value="1"/>
</dbReference>
<accession>A0A1B6DQF3</accession>
<reference evidence="2" key="1">
    <citation type="submission" date="2015-12" db="EMBL/GenBank/DDBJ databases">
        <title>De novo transcriptome assembly of four potential Pierce s Disease insect vectors from Arizona vineyards.</title>
        <authorList>
            <person name="Tassone E.E."/>
        </authorList>
    </citation>
    <scope>NUCLEOTIDE SEQUENCE</scope>
</reference>